<dbReference type="Gene3D" id="3.40.50.300">
    <property type="entry name" value="P-loop containing nucleotide triphosphate hydrolases"/>
    <property type="match status" value="1"/>
</dbReference>
<evidence type="ECO:0000259" key="7">
    <source>
        <dbReference type="SMART" id="SM00833"/>
    </source>
</evidence>
<dbReference type="SUPFAM" id="SSF90002">
    <property type="entry name" value="Hypothetical protein YjiA, C-terminal domain"/>
    <property type="match status" value="1"/>
</dbReference>
<sequence length="340" mass="35087">MIPVYLLTGFLGAGKTTLVNRMVAGRRDTALVVNEFGAVAVDHHLVLRGREMPVVTSTGCICCTRGSDLRASLGELLHGRQQGALPEFSRVIVETTGLADPAPIINSLIPGGLPAMALRDHAVARAFQLARVITVLDVTMSPDLLAAHPEMLRQLAFADDIVLTHAGPDAAADWPARLRGINPAARLHDAGDPGFDPQALLAPGSYSGLGRPEAMAGWLAEAMAPEAGAERHGGLGSLVLTGGPARDASGWQGWLQGLAALPGMLRAKGFLAVPGAPGPLLAHVVGHRAYPLQALADWPAGVLPETRLVVIGTGLDAGALRRRFLAATTSAPGALPGLGG</sequence>
<feature type="domain" description="CobW C-terminal" evidence="7">
    <location>
        <begin position="235"/>
        <end position="328"/>
    </location>
</feature>
<dbReference type="Gene3D" id="3.30.1220.10">
    <property type="entry name" value="CobW-like, C-terminal domain"/>
    <property type="match status" value="1"/>
</dbReference>
<evidence type="ECO:0000256" key="6">
    <source>
        <dbReference type="ARBA" id="ARBA00049117"/>
    </source>
</evidence>
<proteinExistence type="inferred from homology"/>
<evidence type="ECO:0000256" key="5">
    <source>
        <dbReference type="ARBA" id="ARBA00045658"/>
    </source>
</evidence>
<dbReference type="InterPro" id="IPR036627">
    <property type="entry name" value="CobW-likC_sf"/>
</dbReference>
<dbReference type="SUPFAM" id="SSF52540">
    <property type="entry name" value="P-loop containing nucleoside triphosphate hydrolases"/>
    <property type="match status" value="1"/>
</dbReference>
<dbReference type="PANTHER" id="PTHR13748">
    <property type="entry name" value="COBW-RELATED"/>
    <property type="match status" value="1"/>
</dbReference>
<keyword evidence="3" id="KW-0143">Chaperone</keyword>
<dbReference type="InterPro" id="IPR011629">
    <property type="entry name" value="CobW-like_C"/>
</dbReference>
<reference evidence="8 9" key="1">
    <citation type="submission" date="2019-11" db="EMBL/GenBank/DDBJ databases">
        <authorList>
            <person name="Dong K."/>
        </authorList>
    </citation>
    <scope>NUCLEOTIDE SEQUENCE [LARGE SCALE GENOMIC DNA]</scope>
    <source>
        <strain evidence="8 9">JCM 17370</strain>
    </source>
</reference>
<dbReference type="GO" id="GO:0016787">
    <property type="term" value="F:hydrolase activity"/>
    <property type="evidence" value="ECO:0007669"/>
    <property type="project" value="UniProtKB-KW"/>
</dbReference>
<evidence type="ECO:0000256" key="1">
    <source>
        <dbReference type="ARBA" id="ARBA00022741"/>
    </source>
</evidence>
<dbReference type="Pfam" id="PF02492">
    <property type="entry name" value="cobW"/>
    <property type="match status" value="1"/>
</dbReference>
<evidence type="ECO:0000313" key="8">
    <source>
        <dbReference type="EMBL" id="MTH35288.1"/>
    </source>
</evidence>
<dbReference type="InterPro" id="IPR051316">
    <property type="entry name" value="Zinc-reg_GTPase_activator"/>
</dbReference>
<evidence type="ECO:0000256" key="2">
    <source>
        <dbReference type="ARBA" id="ARBA00022801"/>
    </source>
</evidence>
<comment type="caution">
    <text evidence="8">The sequence shown here is derived from an EMBL/GenBank/DDBJ whole genome shotgun (WGS) entry which is preliminary data.</text>
</comment>
<name>A0A844H9V7_9RHOB</name>
<dbReference type="AlphaFoldDB" id="A0A844H9V7"/>
<keyword evidence="1" id="KW-0547">Nucleotide-binding</keyword>
<dbReference type="Pfam" id="PF07683">
    <property type="entry name" value="CobW_C"/>
    <property type="match status" value="1"/>
</dbReference>
<dbReference type="PANTHER" id="PTHR13748:SF62">
    <property type="entry name" value="COBW DOMAIN-CONTAINING PROTEIN"/>
    <property type="match status" value="1"/>
</dbReference>
<dbReference type="GO" id="GO:0000166">
    <property type="term" value="F:nucleotide binding"/>
    <property type="evidence" value="ECO:0007669"/>
    <property type="project" value="UniProtKB-KW"/>
</dbReference>
<organism evidence="8 9">
    <name type="scientific">Paracoccus limosus</name>
    <dbReference type="NCBI Taxonomy" id="913252"/>
    <lineage>
        <taxon>Bacteria</taxon>
        <taxon>Pseudomonadati</taxon>
        <taxon>Pseudomonadota</taxon>
        <taxon>Alphaproteobacteria</taxon>
        <taxon>Rhodobacterales</taxon>
        <taxon>Paracoccaceae</taxon>
        <taxon>Paracoccus</taxon>
    </lineage>
</organism>
<keyword evidence="9" id="KW-1185">Reference proteome</keyword>
<comment type="similarity">
    <text evidence="4">Belongs to the SIMIBI class G3E GTPase family. ZNG1 subfamily.</text>
</comment>
<comment type="function">
    <text evidence="5">Zinc chaperone that directly transfers zinc cofactor to target proteins, thereby activating them. Zinc is transferred from the CXCC motif in the GTPase domain to the zinc binding site in target proteins in a process requiring GTP hydrolysis.</text>
</comment>
<dbReference type="RefSeq" id="WP_155064842.1">
    <property type="nucleotide sequence ID" value="NZ_WMIF01000015.1"/>
</dbReference>
<evidence type="ECO:0000256" key="3">
    <source>
        <dbReference type="ARBA" id="ARBA00023186"/>
    </source>
</evidence>
<gene>
    <name evidence="8" type="ORF">GL279_11815</name>
</gene>
<dbReference type="Proteomes" id="UP000442533">
    <property type="component" value="Unassembled WGS sequence"/>
</dbReference>
<dbReference type="InterPro" id="IPR003495">
    <property type="entry name" value="CobW/HypB/UreG_nucleotide-bd"/>
</dbReference>
<comment type="catalytic activity">
    <reaction evidence="6">
        <text>GTP + H2O = GDP + phosphate + H(+)</text>
        <dbReference type="Rhea" id="RHEA:19669"/>
        <dbReference type="ChEBI" id="CHEBI:15377"/>
        <dbReference type="ChEBI" id="CHEBI:15378"/>
        <dbReference type="ChEBI" id="CHEBI:37565"/>
        <dbReference type="ChEBI" id="CHEBI:43474"/>
        <dbReference type="ChEBI" id="CHEBI:58189"/>
    </reaction>
    <physiologicalReaction direction="left-to-right" evidence="6">
        <dbReference type="Rhea" id="RHEA:19670"/>
    </physiologicalReaction>
</comment>
<dbReference type="InterPro" id="IPR027417">
    <property type="entry name" value="P-loop_NTPase"/>
</dbReference>
<dbReference type="GO" id="GO:0005737">
    <property type="term" value="C:cytoplasm"/>
    <property type="evidence" value="ECO:0007669"/>
    <property type="project" value="TreeGrafter"/>
</dbReference>
<evidence type="ECO:0000313" key="9">
    <source>
        <dbReference type="Proteomes" id="UP000442533"/>
    </source>
</evidence>
<dbReference type="CDD" id="cd03112">
    <property type="entry name" value="CobW-like"/>
    <property type="match status" value="1"/>
</dbReference>
<evidence type="ECO:0000256" key="4">
    <source>
        <dbReference type="ARBA" id="ARBA00034320"/>
    </source>
</evidence>
<keyword evidence="2" id="KW-0378">Hydrolase</keyword>
<protein>
    <submittedName>
        <fullName evidence="8">GTP-binding protein</fullName>
    </submittedName>
</protein>
<dbReference type="SMART" id="SM00833">
    <property type="entry name" value="CobW_C"/>
    <property type="match status" value="1"/>
</dbReference>
<accession>A0A844H9V7</accession>
<dbReference type="EMBL" id="WMIF01000015">
    <property type="protein sequence ID" value="MTH35288.1"/>
    <property type="molecule type" value="Genomic_DNA"/>
</dbReference>
<dbReference type="OrthoDB" id="9808822at2"/>